<dbReference type="FunFam" id="1.20.1640.10:FF:000013">
    <property type="entry name" value="PaTched Related family"/>
    <property type="match status" value="1"/>
</dbReference>
<dbReference type="Pfam" id="PF02460">
    <property type="entry name" value="Patched"/>
    <property type="match status" value="1"/>
</dbReference>
<evidence type="ECO:0000256" key="6">
    <source>
        <dbReference type="ARBA" id="ARBA00023136"/>
    </source>
</evidence>
<evidence type="ECO:0000256" key="8">
    <source>
        <dbReference type="SAM" id="MobiDB-lite"/>
    </source>
</evidence>
<keyword evidence="11" id="KW-1185">Reference proteome</keyword>
<dbReference type="PANTHER" id="PTHR10796">
    <property type="entry name" value="PATCHED-RELATED"/>
    <property type="match status" value="1"/>
</dbReference>
<feature type="transmembrane region" description="Helical" evidence="9">
    <location>
        <begin position="433"/>
        <end position="458"/>
    </location>
</feature>
<dbReference type="SUPFAM" id="SSF82866">
    <property type="entry name" value="Multidrug efflux transporter AcrB transmembrane domain"/>
    <property type="match status" value="2"/>
</dbReference>
<dbReference type="InterPro" id="IPR003392">
    <property type="entry name" value="PTHD_SSD"/>
</dbReference>
<feature type="transmembrane region" description="Helical" evidence="9">
    <location>
        <begin position="738"/>
        <end position="759"/>
    </location>
</feature>
<dbReference type="GO" id="GO:0006897">
    <property type="term" value="P:endocytosis"/>
    <property type="evidence" value="ECO:0007669"/>
    <property type="project" value="TreeGrafter"/>
</dbReference>
<feature type="transmembrane region" description="Helical" evidence="9">
    <location>
        <begin position="328"/>
        <end position="352"/>
    </location>
</feature>
<sequence length="911" mass="103347">MSSEEGRALYGNRETLPQPPSTLNPPSILIQPRTKTNEFLVVLKSISLKGFFRLWGTFIGQFPLAFLLSGLILCSLSCGIFKLHLRDNVRDGYTPRTSRSRLETDLYREFLGSEGDPAMTTVLMLAKDNGSMHRLDYLQEAVQTMVHISKNLSATVSDGRNVSYKNFCGHYCDSNVVVGYFLQALYQKTLNPESMTLQLTYPIADLRGIKLHLERNFYGVQTTAQNNITNIDYVKLISMSFMAEMKTEADTERLGAWELTLFDFCYNYTANSYNKLEIQVIGAEIVDTEMNKDGQKMSPYFATGFSIMFAFVCITVSGSSLYFDRLRWSTILVAVSCAIVPVLAITTTFGLCSLIGNRTNSLMLIMPFLIMGIGVNDSFLTTHAWLRQPLRQPAAVRLGKVLEEVGPSITTTTLTNVVTFLIGWLTPTEEISIFCFGSAMALGFAYIYTVIIFCPILYYCSLEESKEAHEGCFRRKGKRFFHAVLRGYSCVLTDRRVALALLTGTIVYWYFGIMGTISITAKLDTEKILPKDTPIHRPNRLVENIVWAEYYPVTIIVNNPIDVRDVNRLNEVNAFVAEFENLSTCRGSNFTMFWLRDYIDYYWGVGVNDFDFYFDADEYPDEKEFGYKKLPGFLGNPLYKHHKAFLNLDYNQTVSVRKFSLVVVYENNTSWDDRIDLMLKWRAIVDRYPNLNASVWNVNAMFVDQMLSLKSLTWQTCLCTLFCMAIVCAIFIQNPISVIMATTAIASISLGVMGYLSFWHLDLDPVSLCAVLISIGMAVDFVAHTTYHYQLSYREAVRKGQEVRIDLDTPYSRIRHTISNIAWPMSQAGISTVICILPIVVLQNYIPLVFVKTITLVVIWGLWHGLVLLPAFLSQIPLRLLNFNCYRVLVNARNEVAGQEMLLLDGDAIRS</sequence>
<dbReference type="PANTHER" id="PTHR10796:SF102">
    <property type="entry name" value="SSD DOMAIN-CONTAINING PROTEIN"/>
    <property type="match status" value="1"/>
</dbReference>
<keyword evidence="3" id="KW-1003">Cell membrane</keyword>
<evidence type="ECO:0000256" key="5">
    <source>
        <dbReference type="ARBA" id="ARBA00022989"/>
    </source>
</evidence>
<dbReference type="GO" id="GO:0030659">
    <property type="term" value="C:cytoplasmic vesicle membrane"/>
    <property type="evidence" value="ECO:0007669"/>
    <property type="project" value="TreeGrafter"/>
</dbReference>
<protein>
    <submittedName>
        <fullName evidence="12">SSD domain-containing protein</fullName>
    </submittedName>
</protein>
<organism evidence="11 12">
    <name type="scientific">Haemonchus contortus</name>
    <name type="common">Barber pole worm</name>
    <dbReference type="NCBI Taxonomy" id="6289"/>
    <lineage>
        <taxon>Eukaryota</taxon>
        <taxon>Metazoa</taxon>
        <taxon>Ecdysozoa</taxon>
        <taxon>Nematoda</taxon>
        <taxon>Chromadorea</taxon>
        <taxon>Rhabditida</taxon>
        <taxon>Rhabditina</taxon>
        <taxon>Rhabditomorpha</taxon>
        <taxon>Strongyloidea</taxon>
        <taxon>Trichostrongylidae</taxon>
        <taxon>Haemonchus</taxon>
    </lineage>
</organism>
<dbReference type="GO" id="GO:0018996">
    <property type="term" value="P:molting cycle, collagen and cuticulin-based cuticle"/>
    <property type="evidence" value="ECO:0007669"/>
    <property type="project" value="TreeGrafter"/>
</dbReference>
<feature type="transmembrane region" description="Helical" evidence="9">
    <location>
        <begin position="497"/>
        <end position="521"/>
    </location>
</feature>
<reference evidence="12" key="1">
    <citation type="submission" date="2020-12" db="UniProtKB">
        <authorList>
            <consortium name="WormBaseParasite"/>
        </authorList>
    </citation>
    <scope>IDENTIFICATION</scope>
    <source>
        <strain evidence="12">MHco3</strain>
    </source>
</reference>
<dbReference type="OMA" id="FCFETAI"/>
<keyword evidence="5 9" id="KW-1133">Transmembrane helix</keyword>
<evidence type="ECO:0000256" key="7">
    <source>
        <dbReference type="ARBA" id="ARBA00023180"/>
    </source>
</evidence>
<dbReference type="Gene3D" id="1.20.1640.10">
    <property type="entry name" value="Multidrug efflux transporter AcrB transmembrane domain"/>
    <property type="match status" value="2"/>
</dbReference>
<dbReference type="AlphaFoldDB" id="A0A7I4XWZ8"/>
<evidence type="ECO:0000313" key="12">
    <source>
        <dbReference type="WBParaSite" id="HCON_00018500-00001"/>
    </source>
</evidence>
<proteinExistence type="inferred from homology"/>
<evidence type="ECO:0000256" key="2">
    <source>
        <dbReference type="ARBA" id="ARBA00005585"/>
    </source>
</evidence>
<evidence type="ECO:0000256" key="1">
    <source>
        <dbReference type="ARBA" id="ARBA00004651"/>
    </source>
</evidence>
<name>A0A7I4XWZ8_HAECO</name>
<evidence type="ECO:0000256" key="3">
    <source>
        <dbReference type="ARBA" id="ARBA00022475"/>
    </source>
</evidence>
<accession>A0A7I4XWZ8</accession>
<feature type="transmembrane region" description="Helical" evidence="9">
    <location>
        <begin position="58"/>
        <end position="81"/>
    </location>
</feature>
<evidence type="ECO:0000313" key="11">
    <source>
        <dbReference type="Proteomes" id="UP000025227"/>
    </source>
</evidence>
<feature type="transmembrane region" description="Helical" evidence="9">
    <location>
        <begin position="300"/>
        <end position="322"/>
    </location>
</feature>
<feature type="transmembrane region" description="Helical" evidence="9">
    <location>
        <begin position="712"/>
        <end position="732"/>
    </location>
</feature>
<feature type="transmembrane region" description="Helical" evidence="9">
    <location>
        <begin position="854"/>
        <end position="873"/>
    </location>
</feature>
<feature type="transmembrane region" description="Helical" evidence="9">
    <location>
        <begin position="364"/>
        <end position="385"/>
    </location>
</feature>
<keyword evidence="6 9" id="KW-0472">Membrane</keyword>
<keyword evidence="7" id="KW-0325">Glycoprotein</keyword>
<dbReference type="OrthoDB" id="6510177at2759"/>
<feature type="transmembrane region" description="Helical" evidence="9">
    <location>
        <begin position="821"/>
        <end position="842"/>
    </location>
</feature>
<feature type="region of interest" description="Disordered" evidence="8">
    <location>
        <begin position="1"/>
        <end position="28"/>
    </location>
</feature>
<feature type="domain" description="SSD" evidence="10">
    <location>
        <begin position="304"/>
        <end position="459"/>
    </location>
</feature>
<dbReference type="InterPro" id="IPR000731">
    <property type="entry name" value="SSD"/>
</dbReference>
<comment type="similarity">
    <text evidence="2">Belongs to the patched family.</text>
</comment>
<comment type="subcellular location">
    <subcellularLocation>
        <location evidence="1">Cell membrane</location>
        <topology evidence="1">Multi-pass membrane protein</topology>
    </subcellularLocation>
</comment>
<evidence type="ECO:0000259" key="10">
    <source>
        <dbReference type="PROSITE" id="PS50156"/>
    </source>
</evidence>
<dbReference type="PROSITE" id="PS50156">
    <property type="entry name" value="SSD"/>
    <property type="match status" value="1"/>
</dbReference>
<dbReference type="Proteomes" id="UP000025227">
    <property type="component" value="Unplaced"/>
</dbReference>
<dbReference type="InterPro" id="IPR051697">
    <property type="entry name" value="Patched_domain-protein"/>
</dbReference>
<dbReference type="GO" id="GO:0005886">
    <property type="term" value="C:plasma membrane"/>
    <property type="evidence" value="ECO:0007669"/>
    <property type="project" value="UniProtKB-SubCell"/>
</dbReference>
<feature type="transmembrane region" description="Helical" evidence="9">
    <location>
        <begin position="405"/>
        <end position="426"/>
    </location>
</feature>
<evidence type="ECO:0000256" key="9">
    <source>
        <dbReference type="SAM" id="Phobius"/>
    </source>
</evidence>
<dbReference type="WBParaSite" id="HCON_00018500-00001">
    <property type="protein sequence ID" value="HCON_00018500-00001"/>
    <property type="gene ID" value="HCON_00018500"/>
</dbReference>
<feature type="transmembrane region" description="Helical" evidence="9">
    <location>
        <begin position="766"/>
        <end position="787"/>
    </location>
</feature>
<keyword evidence="4 9" id="KW-0812">Transmembrane</keyword>
<evidence type="ECO:0000256" key="4">
    <source>
        <dbReference type="ARBA" id="ARBA00022692"/>
    </source>
</evidence>